<dbReference type="Pfam" id="PF01535">
    <property type="entry name" value="PPR"/>
    <property type="match status" value="3"/>
</dbReference>
<name>A0A2P6PFW7_ROSCH</name>
<feature type="repeat" description="PPR" evidence="3">
    <location>
        <begin position="291"/>
        <end position="325"/>
    </location>
</feature>
<feature type="repeat" description="PPR" evidence="3">
    <location>
        <begin position="326"/>
        <end position="360"/>
    </location>
</feature>
<dbReference type="PANTHER" id="PTHR47936">
    <property type="entry name" value="PPR_LONG DOMAIN-CONTAINING PROTEIN"/>
    <property type="match status" value="1"/>
</dbReference>
<dbReference type="InterPro" id="IPR002885">
    <property type="entry name" value="PPR_rpt"/>
</dbReference>
<evidence type="ECO:0000313" key="4">
    <source>
        <dbReference type="EMBL" id="PRQ20798.1"/>
    </source>
</evidence>
<dbReference type="Gramene" id="PRQ20798">
    <property type="protein sequence ID" value="PRQ20798"/>
    <property type="gene ID" value="RchiOBHm_Chr7g0232061"/>
</dbReference>
<dbReference type="NCBIfam" id="TIGR00756">
    <property type="entry name" value="PPR"/>
    <property type="match status" value="3"/>
</dbReference>
<accession>A0A2P6PFW7</accession>
<keyword evidence="2" id="KW-0677">Repeat</keyword>
<gene>
    <name evidence="4" type="ORF">RchiOBHm_Chr7g0232061</name>
</gene>
<protein>
    <submittedName>
        <fullName evidence="4">Putative tetratricopeptide-like helical domain-containing protein</fullName>
    </submittedName>
</protein>
<dbReference type="Gene3D" id="1.25.40.10">
    <property type="entry name" value="Tetratricopeptide repeat domain"/>
    <property type="match status" value="2"/>
</dbReference>
<dbReference type="InterPro" id="IPR011990">
    <property type="entry name" value="TPR-like_helical_dom_sf"/>
</dbReference>
<comment type="caution">
    <text evidence="4">The sequence shown here is derived from an EMBL/GenBank/DDBJ whole genome shotgun (WGS) entry which is preliminary data.</text>
</comment>
<sequence>MNRFRYSSHNLYSLLSQPKPPVHAPTLLPQTLVSLEPSSIDFLNSNQFHSNSACSSGIPLVSSTGSSSDSASASPFPLKFRSLRLYRGGYIDKGLLVNLYLLKHQCYGTSSSVKHDRTDNVGVKEVRYFASPRQVHDIIGMIRRKDNDVESKLSSMNVSLTLKMCTRIFKELNHLKTDALGVCDLTRFSHPSCRNDVRSMIIDNLGRLGNYDAMSRVLREFGERKCFVLPWAFEFVSLSPSKEATVRKVVEVLKAVEGPTGASGLCSLIKKCSAMGSFEMAELVMQLSERKASYYSIMIKEKCGNGDFDGAVKLLEVMREHGFDPGAKTYNYVFSSLCKNDKSAEATALFEEMLERKCAPDPITYEIFVCYSCKVGNFDLARKLLDRMNVLGIEPRVSMHAAIVKAYFNLNRFEEAYQYVIATDRYNCFPAVYSILARLYVKADMVIVAYSLLTEMISKGLRPDQSVYSYVSRRLINTGRSVLAEDLKSRLSRFGSKSTMGAG</sequence>
<dbReference type="OrthoDB" id="185373at2759"/>
<comment type="similarity">
    <text evidence="1">Belongs to the PPR family. P subfamily.</text>
</comment>
<dbReference type="AlphaFoldDB" id="A0A2P6PFW7"/>
<dbReference type="Pfam" id="PF13041">
    <property type="entry name" value="PPR_2"/>
    <property type="match status" value="1"/>
</dbReference>
<evidence type="ECO:0000256" key="3">
    <source>
        <dbReference type="PROSITE-ProRule" id="PRU00708"/>
    </source>
</evidence>
<dbReference type="PANTHER" id="PTHR47936:SF3">
    <property type="entry name" value="PENTACOTRIPEPTIDE-REPEAT REGION OF PRORP DOMAIN-CONTAINING PROTEIN"/>
    <property type="match status" value="1"/>
</dbReference>
<dbReference type="PROSITE" id="PS51375">
    <property type="entry name" value="PPR"/>
    <property type="match status" value="4"/>
</dbReference>
<evidence type="ECO:0000256" key="2">
    <source>
        <dbReference type="ARBA" id="ARBA00022737"/>
    </source>
</evidence>
<dbReference type="Proteomes" id="UP000238479">
    <property type="component" value="Chromosome 7"/>
</dbReference>
<evidence type="ECO:0000256" key="1">
    <source>
        <dbReference type="ARBA" id="ARBA00007626"/>
    </source>
</evidence>
<feature type="repeat" description="PPR" evidence="3">
    <location>
        <begin position="429"/>
        <end position="463"/>
    </location>
</feature>
<dbReference type="EMBL" id="PDCK01000045">
    <property type="protein sequence ID" value="PRQ20798.1"/>
    <property type="molecule type" value="Genomic_DNA"/>
</dbReference>
<dbReference type="OMA" id="MVENGCP"/>
<organism evidence="4 5">
    <name type="scientific">Rosa chinensis</name>
    <name type="common">China rose</name>
    <dbReference type="NCBI Taxonomy" id="74649"/>
    <lineage>
        <taxon>Eukaryota</taxon>
        <taxon>Viridiplantae</taxon>
        <taxon>Streptophyta</taxon>
        <taxon>Embryophyta</taxon>
        <taxon>Tracheophyta</taxon>
        <taxon>Spermatophyta</taxon>
        <taxon>Magnoliopsida</taxon>
        <taxon>eudicotyledons</taxon>
        <taxon>Gunneridae</taxon>
        <taxon>Pentapetalae</taxon>
        <taxon>rosids</taxon>
        <taxon>fabids</taxon>
        <taxon>Rosales</taxon>
        <taxon>Rosaceae</taxon>
        <taxon>Rosoideae</taxon>
        <taxon>Rosoideae incertae sedis</taxon>
        <taxon>Rosa</taxon>
    </lineage>
</organism>
<reference evidence="4 5" key="1">
    <citation type="journal article" date="2018" name="Nat. Genet.">
        <title>The Rosa genome provides new insights in the design of modern roses.</title>
        <authorList>
            <person name="Bendahmane M."/>
        </authorList>
    </citation>
    <scope>NUCLEOTIDE SEQUENCE [LARGE SCALE GENOMIC DNA]</scope>
    <source>
        <strain evidence="5">cv. Old Blush</strain>
    </source>
</reference>
<evidence type="ECO:0000313" key="5">
    <source>
        <dbReference type="Proteomes" id="UP000238479"/>
    </source>
</evidence>
<keyword evidence="5" id="KW-1185">Reference proteome</keyword>
<proteinExistence type="inferred from homology"/>
<feature type="repeat" description="PPR" evidence="3">
    <location>
        <begin position="361"/>
        <end position="395"/>
    </location>
</feature>